<keyword evidence="3" id="KW-1185">Reference proteome</keyword>
<proteinExistence type="predicted"/>
<name>A0ABP0UR68_9BRYO</name>
<sequence>MRKCSPSQWTGRPTGPDKDLLRSHRPYPSLQSSGSFLARCVSTFSNKVAISASDRFSYVSVCSDKKISKPMKRRVPGFIHPSRLSLSFVSSLVAFGP</sequence>
<protein>
    <submittedName>
        <fullName evidence="2">Uncharacterized protein</fullName>
    </submittedName>
</protein>
<evidence type="ECO:0000313" key="3">
    <source>
        <dbReference type="Proteomes" id="UP001497512"/>
    </source>
</evidence>
<organism evidence="2 3">
    <name type="scientific">Sphagnum troendelagicum</name>
    <dbReference type="NCBI Taxonomy" id="128251"/>
    <lineage>
        <taxon>Eukaryota</taxon>
        <taxon>Viridiplantae</taxon>
        <taxon>Streptophyta</taxon>
        <taxon>Embryophyta</taxon>
        <taxon>Bryophyta</taxon>
        <taxon>Sphagnophytina</taxon>
        <taxon>Sphagnopsida</taxon>
        <taxon>Sphagnales</taxon>
        <taxon>Sphagnaceae</taxon>
        <taxon>Sphagnum</taxon>
    </lineage>
</organism>
<reference evidence="2" key="1">
    <citation type="submission" date="2024-02" db="EMBL/GenBank/DDBJ databases">
        <authorList>
            <consortium name="ELIXIR-Norway"/>
            <consortium name="Elixir Norway"/>
        </authorList>
    </citation>
    <scope>NUCLEOTIDE SEQUENCE</scope>
</reference>
<dbReference type="Proteomes" id="UP001497512">
    <property type="component" value="Chromosome 6"/>
</dbReference>
<feature type="compositionally biased region" description="Polar residues" evidence="1">
    <location>
        <begin position="1"/>
        <end position="11"/>
    </location>
</feature>
<evidence type="ECO:0000313" key="2">
    <source>
        <dbReference type="EMBL" id="CAK9228403.1"/>
    </source>
</evidence>
<evidence type="ECO:0000256" key="1">
    <source>
        <dbReference type="SAM" id="MobiDB-lite"/>
    </source>
</evidence>
<feature type="region of interest" description="Disordered" evidence="1">
    <location>
        <begin position="1"/>
        <end position="32"/>
    </location>
</feature>
<dbReference type="EMBL" id="OZ019898">
    <property type="protein sequence ID" value="CAK9228403.1"/>
    <property type="molecule type" value="Genomic_DNA"/>
</dbReference>
<gene>
    <name evidence="2" type="ORF">CSSPTR1EN2_LOCUS19043</name>
</gene>
<accession>A0ABP0UR68</accession>